<dbReference type="EMBL" id="BANX01000032">
    <property type="protein sequence ID" value="GAC70129.1"/>
    <property type="molecule type" value="Genomic_DNA"/>
</dbReference>
<dbReference type="SUPFAM" id="SSF51182">
    <property type="entry name" value="RmlC-like cupins"/>
    <property type="match status" value="1"/>
</dbReference>
<reference evidence="2 3" key="1">
    <citation type="submission" date="2013-01" db="EMBL/GenBank/DDBJ databases">
        <title>Whole genome shotgun sequence of Gordonia soli NBRC 108243.</title>
        <authorList>
            <person name="Isaki-Nakamura S."/>
            <person name="Hosoyama A."/>
            <person name="Tsuchikane K."/>
            <person name="Ando Y."/>
            <person name="Baba S."/>
            <person name="Ohji S."/>
            <person name="Hamada M."/>
            <person name="Tamura T."/>
            <person name="Yamazoe A."/>
            <person name="Yamazaki S."/>
            <person name="Fujita N."/>
        </authorList>
    </citation>
    <scope>NUCLEOTIDE SEQUENCE [LARGE SCALE GENOMIC DNA]</scope>
    <source>
        <strain evidence="2 3">NBRC 108243</strain>
    </source>
</reference>
<protein>
    <recommendedName>
        <fullName evidence="4">Cupin 2 conserved barrel domain-containing protein</fullName>
    </recommendedName>
</protein>
<proteinExistence type="predicted"/>
<evidence type="ECO:0000313" key="2">
    <source>
        <dbReference type="EMBL" id="GAC70129.1"/>
    </source>
</evidence>
<dbReference type="InterPro" id="IPR014710">
    <property type="entry name" value="RmlC-like_jellyroll"/>
</dbReference>
<sequence length="127" mass="12964">MPEHAAATVRTETAGGPPSGWTRLDGLDAVVGDAGSTRPDVGVRGRTPGATVIRLSFRAGQVMADHHANRPILVIGQRGEIEFTVGDAVTLLLPGTAIGVDPQVGHSLRARTDAVATLVVLGDAPAS</sequence>
<gene>
    <name evidence="2" type="ORF">GS4_32_00730</name>
</gene>
<dbReference type="RefSeq" id="WP_007623897.1">
    <property type="nucleotide sequence ID" value="NZ_BANX01000032.1"/>
</dbReference>
<dbReference type="AlphaFoldDB" id="M0QNZ0"/>
<dbReference type="InterPro" id="IPR011051">
    <property type="entry name" value="RmlC_Cupin_sf"/>
</dbReference>
<accession>M0QNZ0</accession>
<comment type="caution">
    <text evidence="2">The sequence shown here is derived from an EMBL/GenBank/DDBJ whole genome shotgun (WGS) entry which is preliminary data.</text>
</comment>
<feature type="region of interest" description="Disordered" evidence="1">
    <location>
        <begin position="1"/>
        <end position="23"/>
    </location>
</feature>
<evidence type="ECO:0008006" key="4">
    <source>
        <dbReference type="Google" id="ProtNLM"/>
    </source>
</evidence>
<evidence type="ECO:0000313" key="3">
    <source>
        <dbReference type="Proteomes" id="UP000011666"/>
    </source>
</evidence>
<name>M0QNZ0_9ACTN</name>
<dbReference type="eggNOG" id="COG1917">
    <property type="taxonomic scope" value="Bacteria"/>
</dbReference>
<organism evidence="2 3">
    <name type="scientific">Gordonia soli NBRC 108243</name>
    <dbReference type="NCBI Taxonomy" id="1223545"/>
    <lineage>
        <taxon>Bacteria</taxon>
        <taxon>Bacillati</taxon>
        <taxon>Actinomycetota</taxon>
        <taxon>Actinomycetes</taxon>
        <taxon>Mycobacteriales</taxon>
        <taxon>Gordoniaceae</taxon>
        <taxon>Gordonia</taxon>
    </lineage>
</organism>
<dbReference type="Gene3D" id="2.60.120.10">
    <property type="entry name" value="Jelly Rolls"/>
    <property type="match status" value="1"/>
</dbReference>
<keyword evidence="3" id="KW-1185">Reference proteome</keyword>
<evidence type="ECO:0000256" key="1">
    <source>
        <dbReference type="SAM" id="MobiDB-lite"/>
    </source>
</evidence>
<dbReference type="STRING" id="1223545.GS4_32_00730"/>
<dbReference type="Proteomes" id="UP000011666">
    <property type="component" value="Unassembled WGS sequence"/>
</dbReference>